<protein>
    <submittedName>
        <fullName evidence="3">Uncharacterized protein</fullName>
    </submittedName>
</protein>
<proteinExistence type="predicted"/>
<evidence type="ECO:0000313" key="3">
    <source>
        <dbReference type="EMBL" id="SVB87995.1"/>
    </source>
</evidence>
<dbReference type="Pfam" id="PF02613">
    <property type="entry name" value="Nitrate_red_del"/>
    <property type="match status" value="1"/>
</dbReference>
<feature type="region of interest" description="Disordered" evidence="2">
    <location>
        <begin position="217"/>
        <end position="241"/>
    </location>
</feature>
<dbReference type="InterPro" id="IPR020945">
    <property type="entry name" value="DMSO/NO3_reduct_chaperone"/>
</dbReference>
<sequence>MPVDSQEALNRSVIYELVSSAFLYPAPGTLEVLIDKASQVQLAASEMGSPELAEAVSELAASLAEIDEAVLVHEYVTVFGHSMSSECSLYEEEYADSEIFQKSGSLADLKGFYAAFGVKPGPELKDRLDHVGVELEFMHLLTFKESYAQFHGHGPDKVAVCREAQVNFLTNHLAPLVKALVKRLSTRTGGRGFYSSLGQVLELQIDREMDLLKVELPAPSPKRPTGPREMDEECGAPSLQG</sequence>
<evidence type="ECO:0000256" key="1">
    <source>
        <dbReference type="ARBA" id="ARBA00023186"/>
    </source>
</evidence>
<dbReference type="SUPFAM" id="SSF89155">
    <property type="entry name" value="TorD-like"/>
    <property type="match status" value="1"/>
</dbReference>
<dbReference type="InterPro" id="IPR050289">
    <property type="entry name" value="TorD/DmsD_chaperones"/>
</dbReference>
<organism evidence="3">
    <name type="scientific">marine metagenome</name>
    <dbReference type="NCBI Taxonomy" id="408172"/>
    <lineage>
        <taxon>unclassified sequences</taxon>
        <taxon>metagenomes</taxon>
        <taxon>ecological metagenomes</taxon>
    </lineage>
</organism>
<evidence type="ECO:0000256" key="2">
    <source>
        <dbReference type="SAM" id="MobiDB-lite"/>
    </source>
</evidence>
<dbReference type="Gene3D" id="1.10.3480.10">
    <property type="entry name" value="TorD-like"/>
    <property type="match status" value="1"/>
</dbReference>
<dbReference type="EMBL" id="UINC01061913">
    <property type="protein sequence ID" value="SVB87995.1"/>
    <property type="molecule type" value="Genomic_DNA"/>
</dbReference>
<dbReference type="PANTHER" id="PTHR34227">
    <property type="entry name" value="CHAPERONE PROTEIN YCDY"/>
    <property type="match status" value="1"/>
</dbReference>
<dbReference type="AlphaFoldDB" id="A0A382HLN5"/>
<dbReference type="PANTHER" id="PTHR34227:SF1">
    <property type="entry name" value="DIMETHYL SULFOXIDE REDUCTASE CHAPERONE-RELATED"/>
    <property type="match status" value="1"/>
</dbReference>
<dbReference type="InterPro" id="IPR036411">
    <property type="entry name" value="TorD-like_sf"/>
</dbReference>
<name>A0A382HLN5_9ZZZZ</name>
<accession>A0A382HLN5</accession>
<gene>
    <name evidence="3" type="ORF">METZ01_LOCUS240849</name>
</gene>
<keyword evidence="1" id="KW-0143">Chaperone</keyword>
<reference evidence="3" key="1">
    <citation type="submission" date="2018-05" db="EMBL/GenBank/DDBJ databases">
        <authorList>
            <person name="Lanie J.A."/>
            <person name="Ng W.-L."/>
            <person name="Kazmierczak K.M."/>
            <person name="Andrzejewski T.M."/>
            <person name="Davidsen T.M."/>
            <person name="Wayne K.J."/>
            <person name="Tettelin H."/>
            <person name="Glass J.I."/>
            <person name="Rusch D."/>
            <person name="Podicherti R."/>
            <person name="Tsui H.-C.T."/>
            <person name="Winkler M.E."/>
        </authorList>
    </citation>
    <scope>NUCLEOTIDE SEQUENCE</scope>
</reference>